<gene>
    <name evidence="2" type="ORF">B9Q01_09450</name>
</gene>
<evidence type="ECO:0000313" key="2">
    <source>
        <dbReference type="EMBL" id="PSN81926.1"/>
    </source>
</evidence>
<reference evidence="2 3" key="1">
    <citation type="submission" date="2017-04" db="EMBL/GenBank/DDBJ databases">
        <title>Novel microbial lineages endemic to geothermal iron-oxide mats fill important gaps in the evolutionary history of Archaea.</title>
        <authorList>
            <person name="Jay Z.J."/>
            <person name="Beam J.P."/>
            <person name="Dlakic M."/>
            <person name="Rusch D.B."/>
            <person name="Kozubal M.A."/>
            <person name="Inskeep W.P."/>
        </authorList>
    </citation>
    <scope>NUCLEOTIDE SEQUENCE [LARGE SCALE GENOMIC DNA]</scope>
    <source>
        <strain evidence="2">OSP_D</strain>
    </source>
</reference>
<accession>A0A2R6A685</accession>
<dbReference type="Gene3D" id="1.20.120.330">
    <property type="entry name" value="Nucleotidyltransferases domain 2"/>
    <property type="match status" value="1"/>
</dbReference>
<proteinExistence type="predicted"/>
<dbReference type="SUPFAM" id="SSF81593">
    <property type="entry name" value="Nucleotidyltransferase substrate binding subunit/domain"/>
    <property type="match status" value="1"/>
</dbReference>
<keyword evidence="2" id="KW-0238">DNA-binding</keyword>
<dbReference type="Pfam" id="PF05168">
    <property type="entry name" value="HEPN"/>
    <property type="match status" value="1"/>
</dbReference>
<dbReference type="InterPro" id="IPR007842">
    <property type="entry name" value="HEPN_dom"/>
</dbReference>
<organism evidence="2 3">
    <name type="scientific">Candidatus Marsarchaeota G1 archaeon OSP_D</name>
    <dbReference type="NCBI Taxonomy" id="1978155"/>
    <lineage>
        <taxon>Archaea</taxon>
        <taxon>Candidatus Marsarchaeota</taxon>
        <taxon>Candidatus Marsarchaeota group 1</taxon>
    </lineage>
</organism>
<dbReference type="Proteomes" id="UP000240880">
    <property type="component" value="Unassembled WGS sequence"/>
</dbReference>
<evidence type="ECO:0000313" key="3">
    <source>
        <dbReference type="Proteomes" id="UP000240880"/>
    </source>
</evidence>
<feature type="domain" description="HEPN" evidence="1">
    <location>
        <begin position="9"/>
        <end position="116"/>
    </location>
</feature>
<dbReference type="EMBL" id="NEXC01000116">
    <property type="protein sequence ID" value="PSN81926.1"/>
    <property type="molecule type" value="Genomic_DNA"/>
</dbReference>
<sequence>MVSRATDWLNQALRDLKHAEKSVEMGDYEWACFASQQAAEKALKALFQAMGVEVWGHSVLKMVQSLEYGSELLDCAKELDKFYIPTRYPNSYSEGIPAEYFTESDAKRAISCARKVVEFCHKAIQDKLR</sequence>
<comment type="caution">
    <text evidence="2">The sequence shown here is derived from an EMBL/GenBank/DDBJ whole genome shotgun (WGS) entry which is preliminary data.</text>
</comment>
<dbReference type="SMART" id="SM00748">
    <property type="entry name" value="HEPN"/>
    <property type="match status" value="1"/>
</dbReference>
<name>A0A2R6A685_9ARCH</name>
<dbReference type="AlphaFoldDB" id="A0A2R6A685"/>
<dbReference type="PROSITE" id="PS50910">
    <property type="entry name" value="HEPN"/>
    <property type="match status" value="1"/>
</dbReference>
<evidence type="ECO:0000259" key="1">
    <source>
        <dbReference type="PROSITE" id="PS50910"/>
    </source>
</evidence>
<dbReference type="GO" id="GO:0003677">
    <property type="term" value="F:DNA binding"/>
    <property type="evidence" value="ECO:0007669"/>
    <property type="project" value="UniProtKB-KW"/>
</dbReference>
<protein>
    <submittedName>
        <fullName evidence="2">DNA-binding protein</fullName>
    </submittedName>
</protein>